<dbReference type="AlphaFoldDB" id="A0A6M0RT83"/>
<evidence type="ECO:0000313" key="1">
    <source>
        <dbReference type="EMBL" id="NEZ59458.1"/>
    </source>
</evidence>
<organism evidence="1 2">
    <name type="scientific">Adonisia turfae CCMR0081</name>
    <dbReference type="NCBI Taxonomy" id="2292702"/>
    <lineage>
        <taxon>Bacteria</taxon>
        <taxon>Bacillati</taxon>
        <taxon>Cyanobacteriota</taxon>
        <taxon>Adonisia</taxon>
        <taxon>Adonisia turfae</taxon>
    </lineage>
</organism>
<dbReference type="InterPro" id="IPR005368">
    <property type="entry name" value="UPF0175"/>
</dbReference>
<comment type="caution">
    <text evidence="1">The sequence shown here is derived from an EMBL/GenBank/DDBJ whole genome shotgun (WGS) entry which is preliminary data.</text>
</comment>
<accession>A0A6M0RT83</accession>
<gene>
    <name evidence="1" type="ORF">DXZ20_28195</name>
</gene>
<reference evidence="1 2" key="1">
    <citation type="journal article" date="2020" name="Microb. Ecol.">
        <title>Ecogenomics of the Marine Benthic Filamentous Cyanobacterium Adonisia.</title>
        <authorList>
            <person name="Walter J.M."/>
            <person name="Coutinho F.H."/>
            <person name="Leomil L."/>
            <person name="Hargreaves P.I."/>
            <person name="Campeao M.E."/>
            <person name="Vieira V.V."/>
            <person name="Silva B.S."/>
            <person name="Fistarol G.O."/>
            <person name="Salomon P.S."/>
            <person name="Sawabe T."/>
            <person name="Mino S."/>
            <person name="Hosokawa M."/>
            <person name="Miyashita H."/>
            <person name="Maruyama F."/>
            <person name="van Verk M.C."/>
            <person name="Dutilh B.E."/>
            <person name="Thompson C.C."/>
            <person name="Thompson F.L."/>
        </authorList>
    </citation>
    <scope>NUCLEOTIDE SEQUENCE [LARGE SCALE GENOMIC DNA]</scope>
    <source>
        <strain evidence="1 2">CCMR0081</strain>
    </source>
</reference>
<dbReference type="RefSeq" id="WP_163702403.1">
    <property type="nucleotide sequence ID" value="NZ_QXHD01000004.1"/>
</dbReference>
<evidence type="ECO:0000313" key="2">
    <source>
        <dbReference type="Proteomes" id="UP000481033"/>
    </source>
</evidence>
<dbReference type="Pfam" id="PF03683">
    <property type="entry name" value="UPF0175"/>
    <property type="match status" value="1"/>
</dbReference>
<name>A0A6M0RT83_9CYAN</name>
<sequence>MQVTLNLPDELLQHFNLDQLAREILEALVVQAYQLEKITSAEVGRILDLPSRWAIDAFLKQHKAYLHYDEADLESDRETFRQLRENHSRNM</sequence>
<protein>
    <submittedName>
        <fullName evidence="1">UPF0175 family protein</fullName>
    </submittedName>
</protein>
<proteinExistence type="predicted"/>
<keyword evidence="2" id="KW-1185">Reference proteome</keyword>
<dbReference type="Proteomes" id="UP000481033">
    <property type="component" value="Unassembled WGS sequence"/>
</dbReference>
<dbReference type="EMBL" id="QXHD01000004">
    <property type="protein sequence ID" value="NEZ59458.1"/>
    <property type="molecule type" value="Genomic_DNA"/>
</dbReference>